<keyword evidence="6 9" id="KW-0235">DNA replication</keyword>
<dbReference type="InterPro" id="IPR022634">
    <property type="entry name" value="DNA_polIII_beta_N"/>
</dbReference>
<evidence type="ECO:0000313" key="13">
    <source>
        <dbReference type="EMBL" id="THV40600.1"/>
    </source>
</evidence>
<dbReference type="AlphaFoldDB" id="A0A4S8Q8U0"/>
<dbReference type="InterPro" id="IPR022635">
    <property type="entry name" value="DNA_polIII_beta_C"/>
</dbReference>
<dbReference type="CDD" id="cd00140">
    <property type="entry name" value="beta_clamp"/>
    <property type="match status" value="1"/>
</dbReference>
<evidence type="ECO:0000256" key="2">
    <source>
        <dbReference type="ARBA" id="ARBA00010752"/>
    </source>
</evidence>
<keyword evidence="4 9" id="KW-0808">Transferase</keyword>
<sequence length="386" mass="40494">MKFQVDRDTFADAVSWTAKSLPTRPSVPVLAGARLSVDEGELTISGFDYEISTRVTVAVTGESAGTTLVSGKLLSEIVKALPNKPVNFTVDGPHAELTCGSARFTLPTMPLEDYPSLPQMPEAIGTIDADEFAKAVAQTAIAAGKDETLPTMTGVQLELTGGGMGMLATDRYRMAIRDSSWEPGESDVAVTVLVPAKALADTARTFGSTSGNSGGSVTIAVPLGTEGSPGMVGFIAGGRQTTSRVLDGQLPPLRSLLATSYSTTLKVKTSDLIEVARRVALVGDRNSPIRLSFDEDGLVVEAGGAEDAKASEGMDCVLDGEPGKIAFNPTYLLDGLSVVDAPVTAFKMNELGKPVVMSGEGAPEDEESDTKHDGYLYMLQPLRWDA</sequence>
<feature type="domain" description="DNA polymerase III beta sliding clamp N-terminal" evidence="10">
    <location>
        <begin position="1"/>
        <end position="118"/>
    </location>
</feature>
<dbReference type="PIRSF" id="PIRSF000804">
    <property type="entry name" value="DNA_pol_III_b"/>
    <property type="match status" value="1"/>
</dbReference>
<evidence type="ECO:0000256" key="8">
    <source>
        <dbReference type="ARBA" id="ARBA00023125"/>
    </source>
</evidence>
<keyword evidence="14" id="KW-1185">Reference proteome</keyword>
<dbReference type="GO" id="GO:0006271">
    <property type="term" value="P:DNA strand elongation involved in DNA replication"/>
    <property type="evidence" value="ECO:0007669"/>
    <property type="project" value="TreeGrafter"/>
</dbReference>
<evidence type="ECO:0000259" key="11">
    <source>
        <dbReference type="Pfam" id="PF02767"/>
    </source>
</evidence>
<dbReference type="Gene3D" id="3.10.150.10">
    <property type="entry name" value="DNA Polymerase III, subunit A, domain 2"/>
    <property type="match status" value="3"/>
</dbReference>
<keyword evidence="7 9" id="KW-0239">DNA-directed DNA polymerase</keyword>
<dbReference type="Pfam" id="PF00712">
    <property type="entry name" value="DNA_pol3_beta"/>
    <property type="match status" value="1"/>
</dbReference>
<comment type="function">
    <text evidence="9">Confers DNA tethering and processivity to DNA polymerases and other proteins. Acts as a clamp, forming a ring around DNA (a reaction catalyzed by the clamp-loading complex) which diffuses in an ATP-independent manner freely and bidirectionally along dsDNA. Initially characterized for its ability to contact the catalytic subunit of DNA polymerase III (Pol III), a complex, multichain enzyme responsible for most of the replicative synthesis in bacteria; Pol III exhibits 3'-5' exonuclease proofreading activity. The beta chain is required for initiation of replication as well as for processivity of DNA replication.</text>
</comment>
<dbReference type="SMART" id="SM00480">
    <property type="entry name" value="POL3Bc"/>
    <property type="match status" value="1"/>
</dbReference>
<dbReference type="Proteomes" id="UP000308760">
    <property type="component" value="Unassembled WGS sequence"/>
</dbReference>
<comment type="caution">
    <text evidence="13">The sequence shown here is derived from an EMBL/GenBank/DDBJ whole genome shotgun (WGS) entry which is preliminary data.</text>
</comment>
<dbReference type="EMBL" id="STGY01000056">
    <property type="protein sequence ID" value="THV40600.1"/>
    <property type="molecule type" value="Genomic_DNA"/>
</dbReference>
<evidence type="ECO:0000256" key="9">
    <source>
        <dbReference type="PIRNR" id="PIRNR000804"/>
    </source>
</evidence>
<dbReference type="InterPro" id="IPR022637">
    <property type="entry name" value="DNA_polIII_beta_cen"/>
</dbReference>
<dbReference type="PANTHER" id="PTHR30478:SF0">
    <property type="entry name" value="BETA SLIDING CLAMP"/>
    <property type="match status" value="1"/>
</dbReference>
<dbReference type="GO" id="GO:0005737">
    <property type="term" value="C:cytoplasm"/>
    <property type="evidence" value="ECO:0007669"/>
    <property type="project" value="UniProtKB-SubCell"/>
</dbReference>
<evidence type="ECO:0000259" key="10">
    <source>
        <dbReference type="Pfam" id="PF00712"/>
    </source>
</evidence>
<dbReference type="OrthoDB" id="468978at2"/>
<evidence type="ECO:0000259" key="12">
    <source>
        <dbReference type="Pfam" id="PF02768"/>
    </source>
</evidence>
<name>A0A4S8Q8U0_9ACTN</name>
<evidence type="ECO:0000256" key="6">
    <source>
        <dbReference type="ARBA" id="ARBA00022705"/>
    </source>
</evidence>
<organism evidence="13 14">
    <name type="scientific">Glycomyces buryatensis</name>
    <dbReference type="NCBI Taxonomy" id="2570927"/>
    <lineage>
        <taxon>Bacteria</taxon>
        <taxon>Bacillati</taxon>
        <taxon>Actinomycetota</taxon>
        <taxon>Actinomycetes</taxon>
        <taxon>Glycomycetales</taxon>
        <taxon>Glycomycetaceae</taxon>
        <taxon>Glycomyces</taxon>
    </lineage>
</organism>
<proteinExistence type="inferred from homology"/>
<dbReference type="PANTHER" id="PTHR30478">
    <property type="entry name" value="DNA POLYMERASE III SUBUNIT BETA"/>
    <property type="match status" value="1"/>
</dbReference>
<comment type="similarity">
    <text evidence="2 9">Belongs to the beta sliding clamp family.</text>
</comment>
<dbReference type="GO" id="GO:0003887">
    <property type="term" value="F:DNA-directed DNA polymerase activity"/>
    <property type="evidence" value="ECO:0007669"/>
    <property type="project" value="UniProtKB-UniRule"/>
</dbReference>
<evidence type="ECO:0000313" key="14">
    <source>
        <dbReference type="Proteomes" id="UP000308760"/>
    </source>
</evidence>
<evidence type="ECO:0000256" key="7">
    <source>
        <dbReference type="ARBA" id="ARBA00022932"/>
    </source>
</evidence>
<comment type="subunit">
    <text evidence="9">Forms a ring-shaped head-to-tail homodimer around DNA.</text>
</comment>
<keyword evidence="3 9" id="KW-0963">Cytoplasm</keyword>
<reference evidence="14" key="1">
    <citation type="submission" date="2019-04" db="EMBL/GenBank/DDBJ databases">
        <title>Nocardioides xinjiangensis sp. nov.</title>
        <authorList>
            <person name="Liu S."/>
        </authorList>
    </citation>
    <scope>NUCLEOTIDE SEQUENCE [LARGE SCALE GENOMIC DNA]</scope>
    <source>
        <strain evidence="14">18</strain>
    </source>
</reference>
<evidence type="ECO:0000256" key="1">
    <source>
        <dbReference type="ARBA" id="ARBA00004496"/>
    </source>
</evidence>
<comment type="subcellular location">
    <subcellularLocation>
        <location evidence="1 9">Cytoplasm</location>
    </subcellularLocation>
</comment>
<gene>
    <name evidence="13" type="ORF">FAB82_15165</name>
</gene>
<feature type="domain" description="DNA polymerase III beta sliding clamp C-terminal" evidence="12">
    <location>
        <begin position="255"/>
        <end position="361"/>
    </location>
</feature>
<protein>
    <recommendedName>
        <fullName evidence="9">Beta sliding clamp</fullName>
    </recommendedName>
</protein>
<dbReference type="GO" id="GO:0003677">
    <property type="term" value="F:DNA binding"/>
    <property type="evidence" value="ECO:0007669"/>
    <property type="project" value="UniProtKB-UniRule"/>
</dbReference>
<keyword evidence="5 9" id="KW-0548">Nucleotidyltransferase</keyword>
<dbReference type="GO" id="GO:0008408">
    <property type="term" value="F:3'-5' exonuclease activity"/>
    <property type="evidence" value="ECO:0007669"/>
    <property type="project" value="InterPro"/>
</dbReference>
<keyword evidence="8" id="KW-0238">DNA-binding</keyword>
<dbReference type="InterPro" id="IPR001001">
    <property type="entry name" value="DNA_polIII_beta"/>
</dbReference>
<dbReference type="Pfam" id="PF02768">
    <property type="entry name" value="DNA_pol3_beta_3"/>
    <property type="match status" value="1"/>
</dbReference>
<evidence type="ECO:0000256" key="4">
    <source>
        <dbReference type="ARBA" id="ARBA00022679"/>
    </source>
</evidence>
<evidence type="ECO:0000256" key="3">
    <source>
        <dbReference type="ARBA" id="ARBA00022490"/>
    </source>
</evidence>
<evidence type="ECO:0000256" key="5">
    <source>
        <dbReference type="ARBA" id="ARBA00022695"/>
    </source>
</evidence>
<dbReference type="Pfam" id="PF02767">
    <property type="entry name" value="DNA_pol3_beta_2"/>
    <property type="match status" value="1"/>
</dbReference>
<reference evidence="13 14" key="2">
    <citation type="submission" date="2019-05" db="EMBL/GenBank/DDBJ databases">
        <title>Glycomyces buryatensis sp. nov.</title>
        <authorList>
            <person name="Nikitina E."/>
        </authorList>
    </citation>
    <scope>NUCLEOTIDE SEQUENCE [LARGE SCALE GENOMIC DNA]</scope>
    <source>
        <strain evidence="13 14">18</strain>
    </source>
</reference>
<dbReference type="InterPro" id="IPR046938">
    <property type="entry name" value="DNA_clamp_sf"/>
</dbReference>
<dbReference type="RefSeq" id="WP_136535375.1">
    <property type="nucleotide sequence ID" value="NZ_STGY01000056.1"/>
</dbReference>
<dbReference type="SUPFAM" id="SSF55979">
    <property type="entry name" value="DNA clamp"/>
    <property type="match status" value="3"/>
</dbReference>
<feature type="domain" description="DNA polymerase III beta sliding clamp central" evidence="11">
    <location>
        <begin position="127"/>
        <end position="251"/>
    </location>
</feature>
<dbReference type="NCBIfam" id="TIGR00663">
    <property type="entry name" value="dnan"/>
    <property type="match status" value="1"/>
</dbReference>
<accession>A0A4S8Q8U0</accession>
<dbReference type="GO" id="GO:0009360">
    <property type="term" value="C:DNA polymerase III complex"/>
    <property type="evidence" value="ECO:0007669"/>
    <property type="project" value="InterPro"/>
</dbReference>